<keyword evidence="1" id="KW-0732">Signal</keyword>
<dbReference type="Pfam" id="PF00753">
    <property type="entry name" value="Lactamase_B"/>
    <property type="match status" value="1"/>
</dbReference>
<dbReference type="RefSeq" id="WP_379720268.1">
    <property type="nucleotide sequence ID" value="NZ_JBHSMS010000034.1"/>
</dbReference>
<dbReference type="Proteomes" id="UP001596031">
    <property type="component" value="Unassembled WGS sequence"/>
</dbReference>
<dbReference type="InterPro" id="IPR001279">
    <property type="entry name" value="Metallo-B-lactamas"/>
</dbReference>
<protein>
    <submittedName>
        <fullName evidence="3">Subclass B3 metallo-beta-lactamase</fullName>
        <ecNumber evidence="3">3.5.2.6</ecNumber>
    </submittedName>
</protein>
<dbReference type="NCBIfam" id="NF012229">
    <property type="entry name" value="bla_class_B_core"/>
    <property type="match status" value="1"/>
</dbReference>
<name>A0ABW0PFS0_9BURK</name>
<evidence type="ECO:0000256" key="1">
    <source>
        <dbReference type="SAM" id="SignalP"/>
    </source>
</evidence>
<dbReference type="InterPro" id="IPR036866">
    <property type="entry name" value="RibonucZ/Hydroxyglut_hydro"/>
</dbReference>
<dbReference type="GO" id="GO:0008800">
    <property type="term" value="F:beta-lactamase activity"/>
    <property type="evidence" value="ECO:0007669"/>
    <property type="project" value="UniProtKB-EC"/>
</dbReference>
<dbReference type="EC" id="3.5.2.6" evidence="3"/>
<dbReference type="SUPFAM" id="SSF56281">
    <property type="entry name" value="Metallo-hydrolase/oxidoreductase"/>
    <property type="match status" value="1"/>
</dbReference>
<feature type="signal peptide" evidence="1">
    <location>
        <begin position="1"/>
        <end position="17"/>
    </location>
</feature>
<dbReference type="SMART" id="SM00849">
    <property type="entry name" value="Lactamase_B"/>
    <property type="match status" value="1"/>
</dbReference>
<keyword evidence="4" id="KW-1185">Reference proteome</keyword>
<gene>
    <name evidence="3" type="primary">bla</name>
    <name evidence="3" type="ORF">ACFPOU_10260</name>
</gene>
<reference evidence="4" key="1">
    <citation type="journal article" date="2019" name="Int. J. Syst. Evol. Microbiol.">
        <title>The Global Catalogue of Microorganisms (GCM) 10K type strain sequencing project: providing services to taxonomists for standard genome sequencing and annotation.</title>
        <authorList>
            <consortium name="The Broad Institute Genomics Platform"/>
            <consortium name="The Broad Institute Genome Sequencing Center for Infectious Disease"/>
            <person name="Wu L."/>
            <person name="Ma J."/>
        </authorList>
    </citation>
    <scope>NUCLEOTIDE SEQUENCE [LARGE SCALE GENOMIC DNA]</scope>
    <source>
        <strain evidence="4">CCUG 38813</strain>
    </source>
</reference>
<feature type="domain" description="Metallo-beta-lactamase" evidence="2">
    <location>
        <begin position="39"/>
        <end position="232"/>
    </location>
</feature>
<dbReference type="Gene3D" id="3.60.15.10">
    <property type="entry name" value="Ribonuclease Z/Hydroxyacylglutathione hydrolase-like"/>
    <property type="match status" value="1"/>
</dbReference>
<dbReference type="PANTHER" id="PTHR42951:SF17">
    <property type="entry name" value="METALLO-BETA-LACTAMASE DOMAIN-CONTAINING PROTEIN"/>
    <property type="match status" value="1"/>
</dbReference>
<dbReference type="PANTHER" id="PTHR42951">
    <property type="entry name" value="METALLO-BETA-LACTAMASE DOMAIN-CONTAINING"/>
    <property type="match status" value="1"/>
</dbReference>
<feature type="chain" id="PRO_5047540130" evidence="1">
    <location>
        <begin position="18"/>
        <end position="277"/>
    </location>
</feature>
<keyword evidence="3" id="KW-0378">Hydrolase</keyword>
<proteinExistence type="predicted"/>
<evidence type="ECO:0000313" key="4">
    <source>
        <dbReference type="Proteomes" id="UP001596031"/>
    </source>
</evidence>
<evidence type="ECO:0000313" key="3">
    <source>
        <dbReference type="EMBL" id="MFC5511506.1"/>
    </source>
</evidence>
<dbReference type="NCBIfam" id="NF033105">
    <property type="entry name" value="bla_subclass_B3"/>
    <property type="match status" value="1"/>
</dbReference>
<dbReference type="EMBL" id="JBHSMS010000034">
    <property type="protein sequence ID" value="MFC5511506.1"/>
    <property type="molecule type" value="Genomic_DNA"/>
</dbReference>
<evidence type="ECO:0000259" key="2">
    <source>
        <dbReference type="SMART" id="SM00849"/>
    </source>
</evidence>
<accession>A0ABW0PFS0</accession>
<organism evidence="3 4">
    <name type="scientific">Massilia jejuensis</name>
    <dbReference type="NCBI Taxonomy" id="648894"/>
    <lineage>
        <taxon>Bacteria</taxon>
        <taxon>Pseudomonadati</taxon>
        <taxon>Pseudomonadota</taxon>
        <taxon>Betaproteobacteria</taxon>
        <taxon>Burkholderiales</taxon>
        <taxon>Oxalobacteraceae</taxon>
        <taxon>Telluria group</taxon>
        <taxon>Massilia</taxon>
    </lineage>
</organism>
<comment type="caution">
    <text evidence="3">The sequence shown here is derived from an EMBL/GenBank/DDBJ whole genome shotgun (WGS) entry which is preliminary data.</text>
</comment>
<dbReference type="InterPro" id="IPR050855">
    <property type="entry name" value="NDM-1-like"/>
</dbReference>
<sequence length="277" mass="29228">MKRLACFIACLPLAAAADWDAPQQPFPLYGGSYYVGPHGVSSVLITSHAGHILIDSGTPKSPQQIAAHIRALGFRVEDIKAILVSHEHYDHSGGVAALQRLSGATVMTSPHAGQVLESGKPDPGDPQYGGLPDMEPVARVKAVADGELVTVGPLRVKALYTPGHTRGGMSWTWIAVENGKALNMVYADSMNAVSAGGFRYSGSAAYPAAKADVERSIARVAALPCDILVTAHPEASRLFERQARGKAALVDPAACRSYAEAGRARLAQTLAQEARQR</sequence>